<dbReference type="EMBL" id="JAPDNS010000001">
    <property type="protein sequence ID" value="MCW3485261.1"/>
    <property type="molecule type" value="Genomic_DNA"/>
</dbReference>
<dbReference type="SUPFAM" id="SSF55729">
    <property type="entry name" value="Acyl-CoA N-acyltransferases (Nat)"/>
    <property type="match status" value="1"/>
</dbReference>
<comment type="caution">
    <text evidence="2">The sequence shown here is derived from an EMBL/GenBank/DDBJ whole genome shotgun (WGS) entry which is preliminary data.</text>
</comment>
<feature type="domain" description="N-acetyltransferase" evidence="1">
    <location>
        <begin position="7"/>
        <end position="156"/>
    </location>
</feature>
<name>A0ABT3IMR7_9BACT</name>
<dbReference type="PANTHER" id="PTHR43792:SF1">
    <property type="entry name" value="N-ACETYLTRANSFERASE DOMAIN-CONTAINING PROTEIN"/>
    <property type="match status" value="1"/>
</dbReference>
<dbReference type="RefSeq" id="WP_264731453.1">
    <property type="nucleotide sequence ID" value="NZ_JAPDNR010000001.1"/>
</dbReference>
<dbReference type="InterPro" id="IPR016181">
    <property type="entry name" value="Acyl_CoA_acyltransferase"/>
</dbReference>
<dbReference type="Proteomes" id="UP001207742">
    <property type="component" value="Unassembled WGS sequence"/>
</dbReference>
<dbReference type="PROSITE" id="PS51186">
    <property type="entry name" value="GNAT"/>
    <property type="match status" value="1"/>
</dbReference>
<dbReference type="Gene3D" id="3.40.630.30">
    <property type="match status" value="1"/>
</dbReference>
<dbReference type="InterPro" id="IPR051531">
    <property type="entry name" value="N-acetyltransferase"/>
</dbReference>
<evidence type="ECO:0000259" key="1">
    <source>
        <dbReference type="PROSITE" id="PS51186"/>
    </source>
</evidence>
<evidence type="ECO:0000313" key="3">
    <source>
        <dbReference type="Proteomes" id="UP001207742"/>
    </source>
</evidence>
<gene>
    <name evidence="2" type="ORF">OL497_15230</name>
</gene>
<protein>
    <submittedName>
        <fullName evidence="2">GNAT family N-acetyltransferase</fullName>
    </submittedName>
</protein>
<evidence type="ECO:0000313" key="2">
    <source>
        <dbReference type="EMBL" id="MCW3485261.1"/>
    </source>
</evidence>
<dbReference type="PANTHER" id="PTHR43792">
    <property type="entry name" value="GNAT FAMILY, PUTATIVE (AFU_ORTHOLOGUE AFUA_3G00765)-RELATED-RELATED"/>
    <property type="match status" value="1"/>
</dbReference>
<proteinExistence type="predicted"/>
<dbReference type="Pfam" id="PF13302">
    <property type="entry name" value="Acetyltransf_3"/>
    <property type="match status" value="1"/>
</dbReference>
<reference evidence="2 3" key="1">
    <citation type="submission" date="2022-10" db="EMBL/GenBank/DDBJ databases">
        <title>Chitinophaga nivalis PC15 sp. nov., isolated from Pyeongchang county, South Korea.</title>
        <authorList>
            <person name="Trinh H.N."/>
        </authorList>
    </citation>
    <scope>NUCLEOTIDE SEQUENCE [LARGE SCALE GENOMIC DNA]</scope>
    <source>
        <strain evidence="2 3">PC14</strain>
    </source>
</reference>
<dbReference type="InterPro" id="IPR000182">
    <property type="entry name" value="GNAT_dom"/>
</dbReference>
<keyword evidence="3" id="KW-1185">Reference proteome</keyword>
<sequence>MTTAGEIILEPLTIADAAGFYALYTVREKEATVSPFLPEETPAAFTQRIIALCAYIFTIRLAAQPDVMIGDCALHDWNEQTGEIEIGGSLFPEYRGKGYMQAAFGLLETLAQQHFPVKRILGKTTPENRNAVRLVEKLGFVQVSADDTTVVMGKTL</sequence>
<accession>A0ABT3IMR7</accession>
<organism evidence="2 3">
    <name type="scientific">Chitinophaga nivalis</name>
    <dbReference type="NCBI Taxonomy" id="2991709"/>
    <lineage>
        <taxon>Bacteria</taxon>
        <taxon>Pseudomonadati</taxon>
        <taxon>Bacteroidota</taxon>
        <taxon>Chitinophagia</taxon>
        <taxon>Chitinophagales</taxon>
        <taxon>Chitinophagaceae</taxon>
        <taxon>Chitinophaga</taxon>
    </lineage>
</organism>